<evidence type="ECO:0000256" key="4">
    <source>
        <dbReference type="RuleBase" id="RU000481"/>
    </source>
</evidence>
<dbReference type="InterPro" id="IPR015424">
    <property type="entry name" value="PyrdxlP-dep_Trfase"/>
</dbReference>
<dbReference type="InterPro" id="IPR015422">
    <property type="entry name" value="PyrdxlP-dep_Trfase_small"/>
</dbReference>
<dbReference type="SUPFAM" id="SSF53383">
    <property type="entry name" value="PLP-dependent transferases"/>
    <property type="match status" value="1"/>
</dbReference>
<keyword evidence="7" id="KW-1185">Reference proteome</keyword>
<evidence type="ECO:0000256" key="2">
    <source>
        <dbReference type="ARBA" id="ARBA00022576"/>
    </source>
</evidence>
<keyword evidence="2 4" id="KW-0032">Aminotransferase</keyword>
<proteinExistence type="inferred from homology"/>
<organism evidence="6 7">
    <name type="scientific">Chryseomicrobium excrementi</name>
    <dbReference type="NCBI Taxonomy" id="2041346"/>
    <lineage>
        <taxon>Bacteria</taxon>
        <taxon>Bacillati</taxon>
        <taxon>Bacillota</taxon>
        <taxon>Bacilli</taxon>
        <taxon>Bacillales</taxon>
        <taxon>Caryophanaceae</taxon>
        <taxon>Chryseomicrobium</taxon>
    </lineage>
</organism>
<gene>
    <name evidence="6" type="ORF">CQS04_11570</name>
</gene>
<evidence type="ECO:0000259" key="5">
    <source>
        <dbReference type="Pfam" id="PF00155"/>
    </source>
</evidence>
<evidence type="ECO:0000313" key="6">
    <source>
        <dbReference type="EMBL" id="PJK15869.1"/>
    </source>
</evidence>
<dbReference type="EC" id="2.6.1.-" evidence="4"/>
<dbReference type="GO" id="GO:0008483">
    <property type="term" value="F:transaminase activity"/>
    <property type="evidence" value="ECO:0007669"/>
    <property type="project" value="UniProtKB-KW"/>
</dbReference>
<reference evidence="6 7" key="1">
    <citation type="submission" date="2017-10" db="EMBL/GenBank/DDBJ databases">
        <title>Draft genome of Chryseomicrobium casticus sp. nov.</title>
        <authorList>
            <person name="Chakraborty R."/>
            <person name="Saha T."/>
        </authorList>
    </citation>
    <scope>NUCLEOTIDE SEQUENCE [LARGE SCALE GENOMIC DNA]</scope>
    <source>
        <strain evidence="6 7">ET03</strain>
    </source>
</reference>
<dbReference type="PANTHER" id="PTHR42832:SF3">
    <property type="entry name" value="L-GLUTAMINE--4-(METHYLSULFANYL)-2-OXOBUTANOATE AMINOTRANSFERASE"/>
    <property type="match status" value="1"/>
</dbReference>
<dbReference type="Pfam" id="PF00155">
    <property type="entry name" value="Aminotran_1_2"/>
    <property type="match status" value="1"/>
</dbReference>
<comment type="cofactor">
    <cofactor evidence="1 4">
        <name>pyridoxal 5'-phosphate</name>
        <dbReference type="ChEBI" id="CHEBI:597326"/>
    </cofactor>
</comment>
<keyword evidence="3 4" id="KW-0808">Transferase</keyword>
<comment type="similarity">
    <text evidence="4">Belongs to the class-I pyridoxal-phosphate-dependent aminotransferase family.</text>
</comment>
<dbReference type="InterPro" id="IPR015421">
    <property type="entry name" value="PyrdxlP-dep_Trfase_major"/>
</dbReference>
<feature type="domain" description="Aminotransferase class I/classII large" evidence="5">
    <location>
        <begin position="35"/>
        <end position="382"/>
    </location>
</feature>
<name>A0A2M9EXD3_9BACL</name>
<dbReference type="PANTHER" id="PTHR42832">
    <property type="entry name" value="AMINO ACID AMINOTRANSFERASE"/>
    <property type="match status" value="1"/>
</dbReference>
<accession>A0A2M9EXD3</accession>
<evidence type="ECO:0000313" key="7">
    <source>
        <dbReference type="Proteomes" id="UP000228680"/>
    </source>
</evidence>
<dbReference type="Gene3D" id="3.90.1150.10">
    <property type="entry name" value="Aspartate Aminotransferase, domain 1"/>
    <property type="match status" value="1"/>
</dbReference>
<dbReference type="CDD" id="cd00609">
    <property type="entry name" value="AAT_like"/>
    <property type="match status" value="1"/>
</dbReference>
<dbReference type="OrthoDB" id="9802328at2"/>
<comment type="caution">
    <text evidence="6">The sequence shown here is derived from an EMBL/GenBank/DDBJ whole genome shotgun (WGS) entry which is preliminary data.</text>
</comment>
<dbReference type="InterPro" id="IPR004839">
    <property type="entry name" value="Aminotransferase_I/II_large"/>
</dbReference>
<dbReference type="Gene3D" id="3.40.640.10">
    <property type="entry name" value="Type I PLP-dependent aspartate aminotransferase-like (Major domain)"/>
    <property type="match status" value="1"/>
</dbReference>
<dbReference type="GO" id="GO:0030170">
    <property type="term" value="F:pyridoxal phosphate binding"/>
    <property type="evidence" value="ECO:0007669"/>
    <property type="project" value="InterPro"/>
</dbReference>
<dbReference type="InterPro" id="IPR004838">
    <property type="entry name" value="NHTrfase_class1_PyrdxlP-BS"/>
</dbReference>
<evidence type="ECO:0000256" key="3">
    <source>
        <dbReference type="ARBA" id="ARBA00022679"/>
    </source>
</evidence>
<dbReference type="InterPro" id="IPR050881">
    <property type="entry name" value="LL-DAP_aminotransferase"/>
</dbReference>
<protein>
    <recommendedName>
        <fullName evidence="4">Aminotransferase</fullName>
        <ecNumber evidence="4">2.6.1.-</ecNumber>
    </recommendedName>
</protein>
<dbReference type="EMBL" id="PCGR01000004">
    <property type="protein sequence ID" value="PJK15869.1"/>
    <property type="molecule type" value="Genomic_DNA"/>
</dbReference>
<dbReference type="RefSeq" id="WP_100354274.1">
    <property type="nucleotide sequence ID" value="NZ_PCGR01000004.1"/>
</dbReference>
<evidence type="ECO:0000256" key="1">
    <source>
        <dbReference type="ARBA" id="ARBA00001933"/>
    </source>
</evidence>
<dbReference type="Proteomes" id="UP000228680">
    <property type="component" value="Unassembled WGS sequence"/>
</dbReference>
<dbReference type="PROSITE" id="PS00105">
    <property type="entry name" value="AA_TRANSFER_CLASS_1"/>
    <property type="match status" value="1"/>
</dbReference>
<sequence length="391" mass="42593">MNFQPATRMERFPTSIFGELKKAAAIRVSNDLPVYDLSLGSPDLPPAEAVRQTLSEKSALATSYGYTLTGTSRFYEAVATYYKNRMGVTLDPETEIIQTMGSQEGLVHLPLAFCDEGDIVLTTNPAYVAYDAGIHVAGATPYYLSLDEENGFLPDIASIPDDIADQAKLLILNLPGNPVPALPNETFFKDVVAFAKKHNIIVVHDAAYAEFYFDGSGPKSFLATPGAKEVGLEINSLSKTFSLAGARIAYIAGNAELIAVIKSLKSHLDYGIFEPIQEAAITALSHAEEITDNLRRVFSERHHVLRQGLEELGWKVAPSNGGMFIWAAYPYPMKDTEFVFHVLRETGVVMVPGSIFGTEGDGFARIALVKDVEVLKQALEALKTLQPIEVG</sequence>
<dbReference type="AlphaFoldDB" id="A0A2M9EXD3"/>